<dbReference type="Proteomes" id="UP000694845">
    <property type="component" value="Unplaced"/>
</dbReference>
<accession>A0A8B7XY71</accession>
<evidence type="ECO:0000259" key="2">
    <source>
        <dbReference type="Pfam" id="PF08718"/>
    </source>
</evidence>
<dbReference type="Gene3D" id="1.10.3520.10">
    <property type="entry name" value="Glycolipid transfer protein"/>
    <property type="match status" value="1"/>
</dbReference>
<dbReference type="SUPFAM" id="SSF110004">
    <property type="entry name" value="Glycolipid transfer protein, GLTP"/>
    <property type="match status" value="1"/>
</dbReference>
<proteinExistence type="predicted"/>
<dbReference type="GO" id="GO:1902387">
    <property type="term" value="F:ceramide 1-phosphate binding"/>
    <property type="evidence" value="ECO:0007669"/>
    <property type="project" value="TreeGrafter"/>
</dbReference>
<dbReference type="GO" id="GO:0005829">
    <property type="term" value="C:cytosol"/>
    <property type="evidence" value="ECO:0007669"/>
    <property type="project" value="TreeGrafter"/>
</dbReference>
<feature type="domain" description="Glycolipid transfer protein" evidence="2">
    <location>
        <begin position="20"/>
        <end position="165"/>
    </location>
</feature>
<protein>
    <submittedName>
        <fullName evidence="4">Glycolipid transfer protein-like isoform X1</fullName>
    </submittedName>
</protein>
<dbReference type="InterPro" id="IPR036497">
    <property type="entry name" value="GLTP_sf"/>
</dbReference>
<name>A0A8B7XY71_ACAPL</name>
<dbReference type="AlphaFoldDB" id="A0A8B7XY71"/>
<dbReference type="GO" id="GO:0016020">
    <property type="term" value="C:membrane"/>
    <property type="evidence" value="ECO:0007669"/>
    <property type="project" value="TreeGrafter"/>
</dbReference>
<dbReference type="FunFam" id="1.10.3520.10:FF:000001">
    <property type="entry name" value="Pleckstrin domain-containing family A member 8"/>
    <property type="match status" value="1"/>
</dbReference>
<evidence type="ECO:0000256" key="1">
    <source>
        <dbReference type="ARBA" id="ARBA00022448"/>
    </source>
</evidence>
<dbReference type="PANTHER" id="PTHR10219">
    <property type="entry name" value="GLYCOLIPID TRANSFER PROTEIN-RELATED"/>
    <property type="match status" value="1"/>
</dbReference>
<keyword evidence="1" id="KW-0813">Transport</keyword>
<evidence type="ECO:0000313" key="4">
    <source>
        <dbReference type="RefSeq" id="XP_022085839.1"/>
    </source>
</evidence>
<dbReference type="InterPro" id="IPR014830">
    <property type="entry name" value="Glycolipid_transfer_prot_dom"/>
</dbReference>
<dbReference type="RefSeq" id="XP_022085839.1">
    <property type="nucleotide sequence ID" value="XM_022230147.1"/>
</dbReference>
<dbReference type="OrthoDB" id="205255at2759"/>
<sequence length="204" mass="23076">MSFHKNLEHRYVPVPEDKRIQTLPFLLACTDSILPLLDMLGPNAFAFVKSDVNGNIKKVRKRYDEGPEIYSTLADIIEEEVKNDRGFKSNSATEALLWLNRGLNFVCKILKNLIDGNVKDNSVIPALSAAYKATLEVYHNWLVKKTVGVAFHAAPYYSDLMQKLANGESEEVVLNDIREYQTCLQDQVDTIEELFVANGLDPKK</sequence>
<dbReference type="PANTHER" id="PTHR10219:SF25">
    <property type="entry name" value="PLECKSTRIN HOMOLOGY DOMAIN-CONTAINING FAMILY A MEMBER 8"/>
    <property type="match status" value="1"/>
</dbReference>
<reference evidence="4" key="1">
    <citation type="submission" date="2025-08" db="UniProtKB">
        <authorList>
            <consortium name="RefSeq"/>
        </authorList>
    </citation>
    <scope>IDENTIFICATION</scope>
</reference>
<dbReference type="GeneID" id="110976668"/>
<organism evidence="3 4">
    <name type="scientific">Acanthaster planci</name>
    <name type="common">Crown-of-thorns starfish</name>
    <dbReference type="NCBI Taxonomy" id="133434"/>
    <lineage>
        <taxon>Eukaryota</taxon>
        <taxon>Metazoa</taxon>
        <taxon>Echinodermata</taxon>
        <taxon>Eleutherozoa</taxon>
        <taxon>Asterozoa</taxon>
        <taxon>Asteroidea</taxon>
        <taxon>Valvatacea</taxon>
        <taxon>Valvatida</taxon>
        <taxon>Acanthasteridae</taxon>
        <taxon>Acanthaster</taxon>
    </lineage>
</organism>
<dbReference type="GO" id="GO:1902388">
    <property type="term" value="F:ceramide 1-phosphate transfer activity"/>
    <property type="evidence" value="ECO:0007669"/>
    <property type="project" value="TreeGrafter"/>
</dbReference>
<dbReference type="KEGG" id="aplc:110976668"/>
<gene>
    <name evidence="4" type="primary">LOC110976668</name>
</gene>
<keyword evidence="3" id="KW-1185">Reference proteome</keyword>
<dbReference type="Pfam" id="PF08718">
    <property type="entry name" value="GLTP"/>
    <property type="match status" value="1"/>
</dbReference>
<evidence type="ECO:0000313" key="3">
    <source>
        <dbReference type="Proteomes" id="UP000694845"/>
    </source>
</evidence>
<dbReference type="OMA" id="FTCQALQ"/>